<name>A0A154PE76_DUFNO</name>
<feature type="compositionally biased region" description="Polar residues" evidence="2">
    <location>
        <begin position="292"/>
        <end position="305"/>
    </location>
</feature>
<sequence length="821" mass="92997">MKSNVTLHDRLIKQNEINRQRLARELVKLEKVEKSDLRMIETERHRFRSRHKNLESRQPSTGSNAINVRMYDTHNPGFCYHCTGAIKECGITSKEKTSKDSYDFVHSMIFTNSEVDPLKVLCLHLLTAHTTKWNNNDSSTVRPVTPLLEKAKQKRFSGAWNNSLPCYVVDTEDASTIGNVKLHEDPRKKILDDQAIHDFEERYRQYMENNDDLGKVLSTNVKNTKNTQQGLQKMPAISPHVYSLLGPSHELRIKQALAVGMSRRKLACSSMELNGLDENSYSFHLDDDDDASSGTTTNESNRNWVTRSTRSPSRRSTIGSMKLDHRFTMLKSGRSNPTDYMTHKSKNYDTHKDFTVQSSLRTMKDVFSITSSTKSPFRGVLGSRPSTSNSLLSASMNPDAMKNFRKCIYLNTSARRIGQRKDYTIVPILVNYQIQALVQTVLDVLERVNPEKLRIIVETARDTEEIRKMLLRPAMKSFVQSLIGQSLLSSPESYVVSVAAVADEMDFRFEEILEKEIIALTLEMPSAPCLNALIAEIRNNIFRGTKKKTQLNENTEEISSAPVKQKVENEDTAKNTLNAMQTVDKPGVCFTCHENSPIADEDKKDHSEMHSNVEKPMKRMNYERGVFSKENDTIQSKVNIGVDQPGMSNEDNIAETPSGDSLKINSLTKTDEHRISSGNVFIKRTANAKSWKAAQDLGHLDADHVILRRMTNTQRILVGQMCASLKSKRINNQGLINESVPLAALITPALSRDSIKVLTRGTVYSKADNVIKEQEETEENVVIPDKITGPLLAKIRQDVAENETKRRLKRFLNYEGIEKKL</sequence>
<dbReference type="OMA" id="NAINVRM"/>
<proteinExistence type="predicted"/>
<feature type="region of interest" description="Disordered" evidence="2">
    <location>
        <begin position="287"/>
        <end position="322"/>
    </location>
</feature>
<feature type="compositionally biased region" description="Low complexity" evidence="2">
    <location>
        <begin position="306"/>
        <end position="317"/>
    </location>
</feature>
<keyword evidence="4" id="KW-1185">Reference proteome</keyword>
<evidence type="ECO:0000256" key="1">
    <source>
        <dbReference type="SAM" id="Coils"/>
    </source>
</evidence>
<gene>
    <name evidence="3" type="ORF">WN55_00859</name>
</gene>
<keyword evidence="1" id="KW-0175">Coiled coil</keyword>
<evidence type="ECO:0000313" key="3">
    <source>
        <dbReference type="EMBL" id="KZC09724.1"/>
    </source>
</evidence>
<feature type="coiled-coil region" evidence="1">
    <location>
        <begin position="12"/>
        <end position="57"/>
    </location>
</feature>
<organism evidence="3 4">
    <name type="scientific">Dufourea novaeangliae</name>
    <name type="common">Sweat bee</name>
    <dbReference type="NCBI Taxonomy" id="178035"/>
    <lineage>
        <taxon>Eukaryota</taxon>
        <taxon>Metazoa</taxon>
        <taxon>Ecdysozoa</taxon>
        <taxon>Arthropoda</taxon>
        <taxon>Hexapoda</taxon>
        <taxon>Insecta</taxon>
        <taxon>Pterygota</taxon>
        <taxon>Neoptera</taxon>
        <taxon>Endopterygota</taxon>
        <taxon>Hymenoptera</taxon>
        <taxon>Apocrita</taxon>
        <taxon>Aculeata</taxon>
        <taxon>Apoidea</taxon>
        <taxon>Anthophila</taxon>
        <taxon>Halictidae</taxon>
        <taxon>Rophitinae</taxon>
        <taxon>Dufourea</taxon>
    </lineage>
</organism>
<accession>A0A154PE76</accession>
<dbReference type="Proteomes" id="UP000076502">
    <property type="component" value="Unassembled WGS sequence"/>
</dbReference>
<dbReference type="EMBL" id="KQ434874">
    <property type="protein sequence ID" value="KZC09724.1"/>
    <property type="molecule type" value="Genomic_DNA"/>
</dbReference>
<protein>
    <submittedName>
        <fullName evidence="3">Uncharacterized protein</fullName>
    </submittedName>
</protein>
<dbReference type="AlphaFoldDB" id="A0A154PE76"/>
<dbReference type="OrthoDB" id="7683519at2759"/>
<evidence type="ECO:0000313" key="4">
    <source>
        <dbReference type="Proteomes" id="UP000076502"/>
    </source>
</evidence>
<reference evidence="3 4" key="1">
    <citation type="submission" date="2015-07" db="EMBL/GenBank/DDBJ databases">
        <title>The genome of Dufourea novaeangliae.</title>
        <authorList>
            <person name="Pan H."/>
            <person name="Kapheim K."/>
        </authorList>
    </citation>
    <scope>NUCLEOTIDE SEQUENCE [LARGE SCALE GENOMIC DNA]</scope>
    <source>
        <strain evidence="3">0120121106</strain>
        <tissue evidence="3">Whole body</tissue>
    </source>
</reference>
<evidence type="ECO:0000256" key="2">
    <source>
        <dbReference type="SAM" id="MobiDB-lite"/>
    </source>
</evidence>